<reference evidence="7" key="2">
    <citation type="submission" date="2025-08" db="UniProtKB">
        <authorList>
            <consortium name="Ensembl"/>
        </authorList>
    </citation>
    <scope>IDENTIFICATION</scope>
</reference>
<keyword evidence="3" id="KW-0202">Cytokine</keyword>
<dbReference type="GeneTree" id="ENSGT01070000254904"/>
<dbReference type="Pfam" id="PF06083">
    <property type="entry name" value="IL17"/>
    <property type="match status" value="1"/>
</dbReference>
<dbReference type="Gene3D" id="2.10.90.10">
    <property type="entry name" value="Cystine-knot cytokines"/>
    <property type="match status" value="1"/>
</dbReference>
<evidence type="ECO:0000256" key="6">
    <source>
        <dbReference type="SAM" id="SignalP"/>
    </source>
</evidence>
<keyword evidence="8" id="KW-1185">Reference proteome</keyword>
<organism evidence="7 8">
    <name type="scientific">Denticeps clupeoides</name>
    <name type="common">denticle herring</name>
    <dbReference type="NCBI Taxonomy" id="299321"/>
    <lineage>
        <taxon>Eukaryota</taxon>
        <taxon>Metazoa</taxon>
        <taxon>Chordata</taxon>
        <taxon>Craniata</taxon>
        <taxon>Vertebrata</taxon>
        <taxon>Euteleostomi</taxon>
        <taxon>Actinopterygii</taxon>
        <taxon>Neopterygii</taxon>
        <taxon>Teleostei</taxon>
        <taxon>Clupei</taxon>
        <taxon>Clupeiformes</taxon>
        <taxon>Denticipitoidei</taxon>
        <taxon>Denticipitidae</taxon>
        <taxon>Denticeps</taxon>
    </lineage>
</organism>
<feature type="chain" id="PRO_5044318398" description="IL17C protein" evidence="6">
    <location>
        <begin position="19"/>
        <end position="153"/>
    </location>
</feature>
<gene>
    <name evidence="7" type="primary">IL17C</name>
</gene>
<comment type="similarity">
    <text evidence="2">Belongs to the IL-17 family.</text>
</comment>
<sequence length="153" mass="17125">MIIVVMLLLLLLLLAAWGVASDARRCRQWRRLHRHLREPPPQLVREIEASPARSCGDFAPSPAGQHRNNRALSPWRYRVDYNSARRPERIVVAECLCDGCIIHGEHDTGYNSVPVRRTMLVLWAEPCGGGGLTYAAREIEVAVACTCVVPALF</sequence>
<feature type="signal peptide" evidence="6">
    <location>
        <begin position="1"/>
        <end position="18"/>
    </location>
</feature>
<evidence type="ECO:0000313" key="7">
    <source>
        <dbReference type="Ensembl" id="ENSDCDP00010047840.1"/>
    </source>
</evidence>
<evidence type="ECO:0000256" key="5">
    <source>
        <dbReference type="ARBA" id="ARBA00022729"/>
    </source>
</evidence>
<reference evidence="7 8" key="1">
    <citation type="submission" date="2020-06" db="EMBL/GenBank/DDBJ databases">
        <authorList>
            <consortium name="Wellcome Sanger Institute Data Sharing"/>
        </authorList>
    </citation>
    <scope>NUCLEOTIDE SEQUENCE [LARGE SCALE GENOMIC DNA]</scope>
</reference>
<dbReference type="Ensembl" id="ENSDCDT00010058089.1">
    <property type="protein sequence ID" value="ENSDCDP00010047840.1"/>
    <property type="gene ID" value="ENSDCDG00010028863.1"/>
</dbReference>
<reference evidence="7" key="3">
    <citation type="submission" date="2025-09" db="UniProtKB">
        <authorList>
            <consortium name="Ensembl"/>
        </authorList>
    </citation>
    <scope>IDENTIFICATION</scope>
</reference>
<keyword evidence="5 6" id="KW-0732">Signal</keyword>
<dbReference type="InterPro" id="IPR020440">
    <property type="entry name" value="IL-17_chr"/>
</dbReference>
<dbReference type="GO" id="GO:0005615">
    <property type="term" value="C:extracellular space"/>
    <property type="evidence" value="ECO:0007669"/>
    <property type="project" value="UniProtKB-KW"/>
</dbReference>
<dbReference type="InterPro" id="IPR010345">
    <property type="entry name" value="IL-17_fam"/>
</dbReference>
<evidence type="ECO:0008006" key="9">
    <source>
        <dbReference type="Google" id="ProtNLM"/>
    </source>
</evidence>
<evidence type="ECO:0000256" key="3">
    <source>
        <dbReference type="ARBA" id="ARBA00022514"/>
    </source>
</evidence>
<dbReference type="PRINTS" id="PR01932">
    <property type="entry name" value="INTRLEUKIN17"/>
</dbReference>
<evidence type="ECO:0000256" key="4">
    <source>
        <dbReference type="ARBA" id="ARBA00022525"/>
    </source>
</evidence>
<accession>A0AAY4DR25</accession>
<evidence type="ECO:0000313" key="8">
    <source>
        <dbReference type="Proteomes" id="UP000694580"/>
    </source>
</evidence>
<dbReference type="GO" id="GO:0006954">
    <property type="term" value="P:inflammatory response"/>
    <property type="evidence" value="ECO:0007669"/>
    <property type="project" value="InterPro"/>
</dbReference>
<dbReference type="InterPro" id="IPR029034">
    <property type="entry name" value="Cystine-knot_cytokine"/>
</dbReference>
<dbReference type="SUPFAM" id="SSF57501">
    <property type="entry name" value="Cystine-knot cytokines"/>
    <property type="match status" value="1"/>
</dbReference>
<keyword evidence="4" id="KW-0964">Secreted</keyword>
<dbReference type="AlphaFoldDB" id="A0AAY4DR25"/>
<proteinExistence type="inferred from homology"/>
<protein>
    <recommendedName>
        <fullName evidence="9">IL17C protein</fullName>
    </recommendedName>
</protein>
<dbReference type="GO" id="GO:0005125">
    <property type="term" value="F:cytokine activity"/>
    <property type="evidence" value="ECO:0007669"/>
    <property type="project" value="UniProtKB-KW"/>
</dbReference>
<name>A0AAY4DR25_9TELE</name>
<evidence type="ECO:0000256" key="2">
    <source>
        <dbReference type="ARBA" id="ARBA00007236"/>
    </source>
</evidence>
<comment type="subcellular location">
    <subcellularLocation>
        <location evidence="1">Secreted</location>
    </subcellularLocation>
</comment>
<dbReference type="Proteomes" id="UP000694580">
    <property type="component" value="Chromosome 17"/>
</dbReference>
<evidence type="ECO:0000256" key="1">
    <source>
        <dbReference type="ARBA" id="ARBA00004613"/>
    </source>
</evidence>